<reference evidence="3 4" key="1">
    <citation type="journal article" date="2016" name="Genome Announc.">
        <title>Complete Genome Sequences of Aerococcus christensenii CCUG 28831T, Aerococcus sanguinicola CCUG 43001T, Aerococcus urinae CCUG 36881T, Aerococcus urinaeequi CCUG 28094T, Aerococcus urinaehominis CCUG 42038 BT, and Aerococcus viridans CCUG 4311T.</title>
        <authorList>
            <person name="Carkaci D."/>
            <person name="Dargis R."/>
            <person name="Nielsen X.C."/>
            <person name="Skovgaard O."/>
            <person name="Fuursted K."/>
            <person name="Christensen J.J."/>
        </authorList>
    </citation>
    <scope>NUCLEOTIDE SEQUENCE [LARGE SCALE GENOMIC DNA]</scope>
    <source>
        <strain evidence="3 4">CCUG42038B</strain>
    </source>
</reference>
<dbReference type="Pfam" id="PF07963">
    <property type="entry name" value="N_methyl"/>
    <property type="match status" value="1"/>
</dbReference>
<dbReference type="RefSeq" id="WP_067977674.1">
    <property type="nucleotide sequence ID" value="NZ_CP014163.1"/>
</dbReference>
<dbReference type="EMBL" id="CP014163">
    <property type="protein sequence ID" value="AMB98865.1"/>
    <property type="molecule type" value="Genomic_DNA"/>
</dbReference>
<dbReference type="OrthoDB" id="2135987at2"/>
<organism evidence="3 4">
    <name type="scientific">Aerococcus urinaehominis</name>
    <dbReference type="NCBI Taxonomy" id="128944"/>
    <lineage>
        <taxon>Bacteria</taxon>
        <taxon>Bacillati</taxon>
        <taxon>Bacillota</taxon>
        <taxon>Bacilli</taxon>
        <taxon>Lactobacillales</taxon>
        <taxon>Aerococcaceae</taxon>
        <taxon>Aerococcus</taxon>
    </lineage>
</organism>
<gene>
    <name evidence="3" type="ORF">AWM75_02150</name>
</gene>
<protein>
    <submittedName>
        <fullName evidence="3">Uncharacterized protein</fullName>
    </submittedName>
</protein>
<evidence type="ECO:0000256" key="1">
    <source>
        <dbReference type="ARBA" id="ARBA00004241"/>
    </source>
</evidence>
<reference evidence="4" key="2">
    <citation type="submission" date="2016-01" db="EMBL/GenBank/DDBJ databases">
        <title>Six Aerococcus type strain genome sequencing and assembly using PacBio and Illumina Hiseq.</title>
        <authorList>
            <person name="Carkaci D."/>
            <person name="Dargis R."/>
            <person name="Nielsen X.C."/>
            <person name="Skovgaard O."/>
            <person name="Fuursted K."/>
            <person name="Christensen J.J."/>
        </authorList>
    </citation>
    <scope>NUCLEOTIDE SEQUENCE [LARGE SCALE GENOMIC DNA]</scope>
    <source>
        <strain evidence="4">CCUG42038B</strain>
    </source>
</reference>
<dbReference type="KEGG" id="auh:AWM75_02150"/>
<accession>A0A0X8FKA2</accession>
<name>A0A0X8FKA2_9LACT</name>
<comment type="subcellular location">
    <subcellularLocation>
        <location evidence="1">Cell surface</location>
    </subcellularLocation>
</comment>
<dbReference type="InterPro" id="IPR012902">
    <property type="entry name" value="N_methyl_site"/>
</dbReference>
<dbReference type="GO" id="GO:0030420">
    <property type="term" value="P:establishment of competence for transformation"/>
    <property type="evidence" value="ECO:0007669"/>
    <property type="project" value="UniProtKB-KW"/>
</dbReference>
<evidence type="ECO:0000313" key="3">
    <source>
        <dbReference type="EMBL" id="AMB98865.1"/>
    </source>
</evidence>
<keyword evidence="4" id="KW-1185">Reference proteome</keyword>
<dbReference type="Pfam" id="PF15980">
    <property type="entry name" value="ComGF"/>
    <property type="match status" value="1"/>
</dbReference>
<dbReference type="InterPro" id="IPR016977">
    <property type="entry name" value="ComGF"/>
</dbReference>
<dbReference type="STRING" id="128944.AWM75_02150"/>
<dbReference type="Proteomes" id="UP000062260">
    <property type="component" value="Chromosome"/>
</dbReference>
<proteinExistence type="predicted"/>
<evidence type="ECO:0000313" key="4">
    <source>
        <dbReference type="Proteomes" id="UP000062260"/>
    </source>
</evidence>
<dbReference type="AlphaFoldDB" id="A0A0X8FKA2"/>
<keyword evidence="2" id="KW-0178">Competence</keyword>
<sequence>MKKLYPLLNKRAFTLIECIFALAVFAIIQLSLGQTLQGQINFNQSLSQNYLADYALFEAQVIAASQTAYLTGAGPHVLSFKTTDQELISFEHYQNVNSQMIRRRKKGQGHHPVLMQVANFSVQQLSPHAVMMTTEMTNGEVYTCQLNFKVANNNEAR</sequence>
<dbReference type="GO" id="GO:0009986">
    <property type="term" value="C:cell surface"/>
    <property type="evidence" value="ECO:0007669"/>
    <property type="project" value="UniProtKB-SubCell"/>
</dbReference>
<dbReference type="NCBIfam" id="TIGR02532">
    <property type="entry name" value="IV_pilin_GFxxxE"/>
    <property type="match status" value="1"/>
</dbReference>
<evidence type="ECO:0000256" key="2">
    <source>
        <dbReference type="ARBA" id="ARBA00023287"/>
    </source>
</evidence>